<evidence type="ECO:0000259" key="6">
    <source>
        <dbReference type="PROSITE" id="PS01124"/>
    </source>
</evidence>
<evidence type="ECO:0000256" key="5">
    <source>
        <dbReference type="SAM" id="Phobius"/>
    </source>
</evidence>
<keyword evidence="2" id="KW-0238">DNA-binding</keyword>
<dbReference type="InterPro" id="IPR009057">
    <property type="entry name" value="Homeodomain-like_sf"/>
</dbReference>
<gene>
    <name evidence="7" type="ORF">ACFPMF_10565</name>
</gene>
<evidence type="ECO:0000256" key="1">
    <source>
        <dbReference type="ARBA" id="ARBA00023015"/>
    </source>
</evidence>
<dbReference type="PANTHER" id="PTHR43280:SF29">
    <property type="entry name" value="ARAC-FAMILY TRANSCRIPTIONAL REGULATOR"/>
    <property type="match status" value="1"/>
</dbReference>
<reference evidence="8" key="1">
    <citation type="journal article" date="2019" name="Int. J. Syst. Evol. Microbiol.">
        <title>The Global Catalogue of Microorganisms (GCM) 10K type strain sequencing project: providing services to taxonomists for standard genome sequencing and annotation.</title>
        <authorList>
            <consortium name="The Broad Institute Genomics Platform"/>
            <consortium name="The Broad Institute Genome Sequencing Center for Infectious Disease"/>
            <person name="Wu L."/>
            <person name="Ma J."/>
        </authorList>
    </citation>
    <scope>NUCLEOTIDE SEQUENCE [LARGE SCALE GENOMIC DNA]</scope>
    <source>
        <strain evidence="8">CCUG 55250</strain>
    </source>
</reference>
<dbReference type="EMBL" id="JBHSMA010000002">
    <property type="protein sequence ID" value="MFC5409752.1"/>
    <property type="molecule type" value="Genomic_DNA"/>
</dbReference>
<name>A0ABW0IC78_9BACT</name>
<dbReference type="Gene3D" id="1.10.10.60">
    <property type="entry name" value="Homeodomain-like"/>
    <property type="match status" value="2"/>
</dbReference>
<dbReference type="PROSITE" id="PS01124">
    <property type="entry name" value="HTH_ARAC_FAMILY_2"/>
    <property type="match status" value="1"/>
</dbReference>
<feature type="transmembrane region" description="Helical" evidence="5">
    <location>
        <begin position="203"/>
        <end position="222"/>
    </location>
</feature>
<feature type="region of interest" description="Disordered" evidence="4">
    <location>
        <begin position="254"/>
        <end position="273"/>
    </location>
</feature>
<dbReference type="SUPFAM" id="SSF46689">
    <property type="entry name" value="Homeodomain-like"/>
    <property type="match status" value="1"/>
</dbReference>
<feature type="transmembrane region" description="Helical" evidence="5">
    <location>
        <begin position="102"/>
        <end position="121"/>
    </location>
</feature>
<dbReference type="InterPro" id="IPR018062">
    <property type="entry name" value="HTH_AraC-typ_CS"/>
</dbReference>
<keyword evidence="5" id="KW-0812">Transmembrane</keyword>
<dbReference type="SMART" id="SM00342">
    <property type="entry name" value="HTH_ARAC"/>
    <property type="match status" value="1"/>
</dbReference>
<sequence length="396" mass="45755">MKTLPVHLDLFALIILLGIAQGLFLGIFFLTGSRGRNLTNRCLGWFMLGLSAIIGEIFLCYTNYMFQVLWLVDLSEPINFTLGPLFYFFVFARLHKRLPTHWRWHLLPALVWLINSFTWLYQSAEFKYNSYISAYHPELDLVPKVNYIEDDFTSLRGLVSEMTLLSCLAYAVLAFIAIRQTFRQQHHSFWGKARPDLQQVRNLVLLNLAFPVFGTLVKTQFYEDLGDYILACYITVTIYTTSFLVMRGSDFFGEKPEPQPEPPVDTRKKYERSSLSEEIEENLLTKLNRLLAEEKPYLESDLSLPKLAQRLNTSPHHLSQLLNDRLEQSFFDLLATYRVREAQQLLQDSATANLKIDEIAERVGYNSSSAFHTAFKRLTRQTPAQFRATATSSRSA</sequence>
<evidence type="ECO:0000313" key="8">
    <source>
        <dbReference type="Proteomes" id="UP001596106"/>
    </source>
</evidence>
<evidence type="ECO:0000256" key="4">
    <source>
        <dbReference type="SAM" id="MobiDB-lite"/>
    </source>
</evidence>
<dbReference type="InterPro" id="IPR020449">
    <property type="entry name" value="Tscrpt_reg_AraC-type_HTH"/>
</dbReference>
<feature type="transmembrane region" description="Helical" evidence="5">
    <location>
        <begin position="42"/>
        <end position="66"/>
    </location>
</feature>
<dbReference type="PRINTS" id="PR00032">
    <property type="entry name" value="HTHARAC"/>
</dbReference>
<keyword evidence="3" id="KW-0804">Transcription</keyword>
<keyword evidence="1" id="KW-0805">Transcription regulation</keyword>
<organism evidence="7 8">
    <name type="scientific">Larkinella bovis</name>
    <dbReference type="NCBI Taxonomy" id="683041"/>
    <lineage>
        <taxon>Bacteria</taxon>
        <taxon>Pseudomonadati</taxon>
        <taxon>Bacteroidota</taxon>
        <taxon>Cytophagia</taxon>
        <taxon>Cytophagales</taxon>
        <taxon>Spirosomataceae</taxon>
        <taxon>Larkinella</taxon>
    </lineage>
</organism>
<comment type="caution">
    <text evidence="7">The sequence shown here is derived from an EMBL/GenBank/DDBJ whole genome shotgun (WGS) entry which is preliminary data.</text>
</comment>
<dbReference type="RefSeq" id="WP_379844192.1">
    <property type="nucleotide sequence ID" value="NZ_JBHSMA010000002.1"/>
</dbReference>
<dbReference type="PROSITE" id="PS00041">
    <property type="entry name" value="HTH_ARAC_FAMILY_1"/>
    <property type="match status" value="1"/>
</dbReference>
<feature type="transmembrane region" description="Helical" evidence="5">
    <location>
        <begin position="78"/>
        <end position="95"/>
    </location>
</feature>
<dbReference type="Proteomes" id="UP001596106">
    <property type="component" value="Unassembled WGS sequence"/>
</dbReference>
<evidence type="ECO:0000256" key="3">
    <source>
        <dbReference type="ARBA" id="ARBA00023163"/>
    </source>
</evidence>
<evidence type="ECO:0000313" key="7">
    <source>
        <dbReference type="EMBL" id="MFC5409752.1"/>
    </source>
</evidence>
<accession>A0ABW0IC78</accession>
<feature type="transmembrane region" description="Helical" evidence="5">
    <location>
        <begin position="162"/>
        <end position="182"/>
    </location>
</feature>
<proteinExistence type="predicted"/>
<keyword evidence="8" id="KW-1185">Reference proteome</keyword>
<feature type="domain" description="HTH araC/xylS-type" evidence="6">
    <location>
        <begin position="288"/>
        <end position="389"/>
    </location>
</feature>
<protein>
    <submittedName>
        <fullName evidence="7">Helix-turn-helix transcriptional regulator</fullName>
    </submittedName>
</protein>
<feature type="transmembrane region" description="Helical" evidence="5">
    <location>
        <begin position="228"/>
        <end position="246"/>
    </location>
</feature>
<dbReference type="PANTHER" id="PTHR43280">
    <property type="entry name" value="ARAC-FAMILY TRANSCRIPTIONAL REGULATOR"/>
    <property type="match status" value="1"/>
</dbReference>
<keyword evidence="5" id="KW-0472">Membrane</keyword>
<feature type="transmembrane region" description="Helical" evidence="5">
    <location>
        <begin position="6"/>
        <end position="30"/>
    </location>
</feature>
<evidence type="ECO:0000256" key="2">
    <source>
        <dbReference type="ARBA" id="ARBA00023125"/>
    </source>
</evidence>
<keyword evidence="5" id="KW-1133">Transmembrane helix</keyword>
<dbReference type="Pfam" id="PF12833">
    <property type="entry name" value="HTH_18"/>
    <property type="match status" value="1"/>
</dbReference>
<dbReference type="InterPro" id="IPR018060">
    <property type="entry name" value="HTH_AraC"/>
</dbReference>